<dbReference type="AlphaFoldDB" id="A0A368SM22"/>
<evidence type="ECO:0000256" key="2">
    <source>
        <dbReference type="ARBA" id="ARBA00022737"/>
    </source>
</evidence>
<dbReference type="SUPFAM" id="SSF52058">
    <property type="entry name" value="L domain-like"/>
    <property type="match status" value="2"/>
</dbReference>
<dbReference type="Gene3D" id="3.80.10.10">
    <property type="entry name" value="Ribonuclease Inhibitor"/>
    <property type="match status" value="3"/>
</dbReference>
<dbReference type="InterPro" id="IPR055414">
    <property type="entry name" value="LRR_R13L4/SHOC2-like"/>
</dbReference>
<feature type="domain" description="Disease resistance R13L4/SHOC-2-like LRR" evidence="6">
    <location>
        <begin position="705"/>
        <end position="784"/>
    </location>
</feature>
<proteinExistence type="predicted"/>
<dbReference type="InterPro" id="IPR036388">
    <property type="entry name" value="WH-like_DNA-bd_sf"/>
</dbReference>
<dbReference type="Gene3D" id="1.10.10.10">
    <property type="entry name" value="Winged helix-like DNA-binding domain superfamily/Winged helix DNA-binding domain"/>
    <property type="match status" value="1"/>
</dbReference>
<dbReference type="PRINTS" id="PR00364">
    <property type="entry name" value="DISEASERSIST"/>
</dbReference>
<gene>
    <name evidence="8" type="ORF">SETIT_9G296900v2</name>
</gene>
<dbReference type="OrthoDB" id="678339at2759"/>
<keyword evidence="2" id="KW-0677">Repeat</keyword>
<evidence type="ECO:0000256" key="3">
    <source>
        <dbReference type="ARBA" id="ARBA00022821"/>
    </source>
</evidence>
<reference evidence="8" key="2">
    <citation type="submission" date="2015-07" db="EMBL/GenBank/DDBJ databases">
        <authorList>
            <person name="Noorani M."/>
        </authorList>
    </citation>
    <scope>NUCLEOTIDE SEQUENCE</scope>
    <source>
        <strain evidence="8">Yugu1</strain>
    </source>
</reference>
<dbReference type="EMBL" id="CM003536">
    <property type="protein sequence ID" value="RCV43472.1"/>
    <property type="molecule type" value="Genomic_DNA"/>
</dbReference>
<dbReference type="Pfam" id="PF25019">
    <property type="entry name" value="LRR_R13L1-DRL21"/>
    <property type="match status" value="1"/>
</dbReference>
<dbReference type="InterPro" id="IPR032675">
    <property type="entry name" value="LRR_dom_sf"/>
</dbReference>
<dbReference type="Pfam" id="PF00931">
    <property type="entry name" value="NB-ARC"/>
    <property type="match status" value="1"/>
</dbReference>
<evidence type="ECO:0000259" key="7">
    <source>
        <dbReference type="Pfam" id="PF25019"/>
    </source>
</evidence>
<feature type="domain" description="NB-ARC" evidence="4">
    <location>
        <begin position="254"/>
        <end position="381"/>
    </location>
</feature>
<evidence type="ECO:0000256" key="1">
    <source>
        <dbReference type="ARBA" id="ARBA00022614"/>
    </source>
</evidence>
<dbReference type="Pfam" id="PF23598">
    <property type="entry name" value="LRR_14"/>
    <property type="match status" value="1"/>
</dbReference>
<dbReference type="InterPro" id="IPR002182">
    <property type="entry name" value="NB-ARC"/>
</dbReference>
<keyword evidence="3" id="KW-0611">Plant defense</keyword>
<feature type="domain" description="R13L1/DRL21-like LRR repeat region" evidence="7">
    <location>
        <begin position="815"/>
        <end position="939"/>
    </location>
</feature>
<sequence>MGYLFPSSHVSRRWLTLAHLTPCRPHGCSPPSRAHPPSLGAPLAGRIRSQGHWIFWIRVLSGDWHPPAGMAMAAAGDLRRVVDMLRSERMEEQFRLLRATTLLVYLRSAVSLIQTDVAASKGASLRLIFCARSLVGPLRELLEQVLQLHAEVGAEKWRQVPAVLYRYLDIRSDIIRDVRQFLHRFRSLKSYAQVEHPRRLSRYGYADDGDIASYTTTSGARARRKEALREPLVGRSELLDEMVSVLLADRSGYRGLFLMPVVGGPGVGKTRLAKAAMMDDRLKHRFRVRLGVSVTRDFCRERLLLLMMSPEKRADVVFHSPEAMEQHLRRNLGRGDYLILLDDVWSDDEGKWQEIGEVMNALPSGGTIILTTRTPDIAPKLATFTGTTNVSKPFYLQPLGREFSSSFVARWMATCHCDWPAELVREAGTKIADKCGGIPLLLDCARMIFSQPLDTGFWPGLLDNADKKKIHRPDMLWPELPAYIDYLPTDEFWHRLLDHSPELPHGNVVLECAAASYQHLPADLQSCFLYCSVFPSDYDFDVEELADLLTAQGYIPPIVAESLRKGFLHQLLEQCFYPLQEYEYGDKPTYRMHKVLHIFAQNMDRRISSIVRVTTKAKAQSTIQRASLIVHPLTTLFPKSLRACKGLGALILLEGEQMRPSEQSQCEITEIPQMFFQSFRRIHTLSFRAIKIRMLPTKFSDPDRVKYLNLSHAAIENIPGSISRLQSLQTLILSYCDKLQKLHPNTTKLTQLQKLDLEGCCNLVELPQDMGKMRSLEYLNVAECSSLAQLPRGMGQLKSLQMLLGYVVTDGSSILELQSLGNLHKLSLWSLEKASDLVNVRIARLEYKTNLESLSLHWNMDDSNDAALDSVVLETLQPHQRLKALEIVGYDGKNLPSWITTTEPYLESLVEIKLINLRSCERVLPPLGLLPCLKIAEISGAETVVSVSTNFYGHKGTFRSLEKLTFSYMHNLEVWEQAQWSGMFPRLAELAIIQCPKLRALHMELPSLEKLILWMNNKMLYDLKGALRGVAKTLEHISISFSEGLLASSECEGLQDLGRVTKLEICGCNELACLPQGLQHLLSIRSLTIDNCRELEASPDWLDNLPSLQIVQLSGCPLLHHIPGGLQQRPGIIIYVEDCPSLPKQRLPCSPTQPSGYVSFCGSSQQGSRNKPY</sequence>
<evidence type="ECO:0000313" key="8">
    <source>
        <dbReference type="EMBL" id="RCV43472.1"/>
    </source>
</evidence>
<dbReference type="KEGG" id="sita:101759307"/>
<dbReference type="Gene3D" id="3.40.50.300">
    <property type="entry name" value="P-loop containing nucleotide triphosphate hydrolases"/>
    <property type="match status" value="1"/>
</dbReference>
<protein>
    <submittedName>
        <fullName evidence="8">Uncharacterized protein</fullName>
    </submittedName>
</protein>
<name>A0A368SM22_SETIT</name>
<accession>A0A368SM22</accession>
<reference evidence="8" key="1">
    <citation type="journal article" date="2012" name="Nat. Biotechnol.">
        <title>Reference genome sequence of the model plant Setaria.</title>
        <authorList>
            <person name="Bennetzen J.L."/>
            <person name="Schmutz J."/>
            <person name="Wang H."/>
            <person name="Percifield R."/>
            <person name="Hawkins J."/>
            <person name="Pontaroli A.C."/>
            <person name="Estep M."/>
            <person name="Feng L."/>
            <person name="Vaughn J.N."/>
            <person name="Grimwood J."/>
            <person name="Jenkins J."/>
            <person name="Barry K."/>
            <person name="Lindquist E."/>
            <person name="Hellsten U."/>
            <person name="Deshpande S."/>
            <person name="Wang X."/>
            <person name="Wu X."/>
            <person name="Mitros T."/>
            <person name="Triplett J."/>
            <person name="Yang X."/>
            <person name="Ye C.Y."/>
            <person name="Mauro-Herrera M."/>
            <person name="Wang L."/>
            <person name="Li P."/>
            <person name="Sharma M."/>
            <person name="Sharma R."/>
            <person name="Ronald P.C."/>
            <person name="Panaud O."/>
            <person name="Kellogg E.A."/>
            <person name="Brutnell T.P."/>
            <person name="Doust A.N."/>
            <person name="Tuskan G.A."/>
            <person name="Rokhsar D."/>
            <person name="Devos K.M."/>
        </authorList>
    </citation>
    <scope>NUCLEOTIDE SEQUENCE [LARGE SCALE GENOMIC DNA]</scope>
    <source>
        <strain evidence="8">Yugu1</strain>
    </source>
</reference>
<dbReference type="GO" id="GO:0043531">
    <property type="term" value="F:ADP binding"/>
    <property type="evidence" value="ECO:0007669"/>
    <property type="project" value="InterPro"/>
</dbReference>
<dbReference type="PANTHER" id="PTHR36766">
    <property type="entry name" value="PLANT BROAD-SPECTRUM MILDEW RESISTANCE PROTEIN RPW8"/>
    <property type="match status" value="1"/>
</dbReference>
<dbReference type="Pfam" id="PF23559">
    <property type="entry name" value="WHD_DRP"/>
    <property type="match status" value="1"/>
</dbReference>
<dbReference type="InterPro" id="IPR056789">
    <property type="entry name" value="LRR_R13L1-DRL21"/>
</dbReference>
<dbReference type="InterPro" id="IPR027417">
    <property type="entry name" value="P-loop_NTPase"/>
</dbReference>
<keyword evidence="1" id="KW-0433">Leucine-rich repeat</keyword>
<feature type="domain" description="Disease resistance protein winged helix" evidence="5">
    <location>
        <begin position="533"/>
        <end position="597"/>
    </location>
</feature>
<dbReference type="InterPro" id="IPR058922">
    <property type="entry name" value="WHD_DRP"/>
</dbReference>
<dbReference type="PANTHER" id="PTHR36766:SF70">
    <property type="entry name" value="DISEASE RESISTANCE PROTEIN RGA4"/>
    <property type="match status" value="1"/>
</dbReference>
<dbReference type="GO" id="GO:0006952">
    <property type="term" value="P:defense response"/>
    <property type="evidence" value="ECO:0007669"/>
    <property type="project" value="UniProtKB-KW"/>
</dbReference>
<organism evidence="8">
    <name type="scientific">Setaria italica</name>
    <name type="common">Foxtail millet</name>
    <name type="synonym">Panicum italicum</name>
    <dbReference type="NCBI Taxonomy" id="4555"/>
    <lineage>
        <taxon>Eukaryota</taxon>
        <taxon>Viridiplantae</taxon>
        <taxon>Streptophyta</taxon>
        <taxon>Embryophyta</taxon>
        <taxon>Tracheophyta</taxon>
        <taxon>Spermatophyta</taxon>
        <taxon>Magnoliopsida</taxon>
        <taxon>Liliopsida</taxon>
        <taxon>Poales</taxon>
        <taxon>Poaceae</taxon>
        <taxon>PACMAD clade</taxon>
        <taxon>Panicoideae</taxon>
        <taxon>Panicodae</taxon>
        <taxon>Paniceae</taxon>
        <taxon>Cenchrinae</taxon>
        <taxon>Setaria</taxon>
    </lineage>
</organism>
<evidence type="ECO:0000259" key="6">
    <source>
        <dbReference type="Pfam" id="PF23598"/>
    </source>
</evidence>
<evidence type="ECO:0000259" key="5">
    <source>
        <dbReference type="Pfam" id="PF23559"/>
    </source>
</evidence>
<evidence type="ECO:0000259" key="4">
    <source>
        <dbReference type="Pfam" id="PF00931"/>
    </source>
</evidence>
<dbReference type="SUPFAM" id="SSF52540">
    <property type="entry name" value="P-loop containing nucleoside triphosphate hydrolases"/>
    <property type="match status" value="1"/>
</dbReference>